<evidence type="ECO:0000313" key="6">
    <source>
        <dbReference type="EMBL" id="KPL73745.1"/>
    </source>
</evidence>
<keyword evidence="7" id="KW-1185">Reference proteome</keyword>
<dbReference type="InterPro" id="IPR036388">
    <property type="entry name" value="WH-like_DNA-bd_sf"/>
</dbReference>
<dbReference type="Proteomes" id="UP000050417">
    <property type="component" value="Unassembled WGS sequence"/>
</dbReference>
<evidence type="ECO:0000256" key="1">
    <source>
        <dbReference type="ARBA" id="ARBA00010466"/>
    </source>
</evidence>
<name>A0A0P6WU11_9CHLR</name>
<dbReference type="GO" id="GO:0003677">
    <property type="term" value="F:DNA binding"/>
    <property type="evidence" value="ECO:0007669"/>
    <property type="project" value="UniProtKB-KW"/>
</dbReference>
<dbReference type="PANTHER" id="PTHR34294:SF1">
    <property type="entry name" value="TRANSCRIPTIONAL REGULATOR LSRR"/>
    <property type="match status" value="1"/>
</dbReference>
<protein>
    <recommendedName>
        <fullName evidence="5">Sugar-binding domain-containing protein</fullName>
    </recommendedName>
</protein>
<dbReference type="InterPro" id="IPR051054">
    <property type="entry name" value="SorC_transcr_regulators"/>
</dbReference>
<dbReference type="SUPFAM" id="SSF100950">
    <property type="entry name" value="NagB/RpiA/CoA transferase-like"/>
    <property type="match status" value="1"/>
</dbReference>
<evidence type="ECO:0000259" key="5">
    <source>
        <dbReference type="Pfam" id="PF04198"/>
    </source>
</evidence>
<dbReference type="InterPro" id="IPR007324">
    <property type="entry name" value="Sugar-bd_dom_put"/>
</dbReference>
<proteinExistence type="inferred from homology"/>
<keyword evidence="2" id="KW-0805">Transcription regulation</keyword>
<reference evidence="6 7" key="1">
    <citation type="submission" date="2015-07" db="EMBL/GenBank/DDBJ databases">
        <title>Genome sequence of Ornatilinea apprima DSM 23815.</title>
        <authorList>
            <person name="Hemp J."/>
            <person name="Ward L.M."/>
            <person name="Pace L.A."/>
            <person name="Fischer W.W."/>
        </authorList>
    </citation>
    <scope>NUCLEOTIDE SEQUENCE [LARGE SCALE GENOMIC DNA]</scope>
    <source>
        <strain evidence="6 7">P3M-1</strain>
    </source>
</reference>
<dbReference type="Pfam" id="PF04198">
    <property type="entry name" value="Sugar-bind"/>
    <property type="match status" value="1"/>
</dbReference>
<sequence>MNLPKNSSTGNIPLEELRLITRAAWLYYIQGLTQTEVADELNCSRIKVTRLISRAKSLGIVDIRINQPPGFFVDLEHQLISQYNLRDAVVTLDVPNGEPLRRALARAAVEWLTPNLNGERVVGISMGRTLAHFPEMIEPGQKTGTTFIEVMGASDSVNSGFSSYAVISRMAQLYGGQARLLDVPTFVSNQSIRDLLMGEKQIAERFEIARSCDILMTSVGTVDEDALLHQIGYISEEILQQLQKQKAVGDLLGHFIDQKGRPVPSPLDGRLMAVQLEDLKRIPYSVLVSGGQNKIQAMKAALLGNYVNVLITDVTTAQKLLAQS</sequence>
<dbReference type="EMBL" id="LGCL01000034">
    <property type="protein sequence ID" value="KPL73745.1"/>
    <property type="molecule type" value="Genomic_DNA"/>
</dbReference>
<gene>
    <name evidence="6" type="ORF">ADN00_14340</name>
</gene>
<dbReference type="OrthoDB" id="58802at2"/>
<dbReference type="InterPro" id="IPR037171">
    <property type="entry name" value="NagB/RpiA_transferase-like"/>
</dbReference>
<evidence type="ECO:0000256" key="4">
    <source>
        <dbReference type="ARBA" id="ARBA00023163"/>
    </source>
</evidence>
<dbReference type="PANTHER" id="PTHR34294">
    <property type="entry name" value="TRANSCRIPTIONAL REGULATOR-RELATED"/>
    <property type="match status" value="1"/>
</dbReference>
<comment type="caution">
    <text evidence="6">The sequence shown here is derived from an EMBL/GenBank/DDBJ whole genome shotgun (WGS) entry which is preliminary data.</text>
</comment>
<feature type="domain" description="Sugar-binding" evidence="5">
    <location>
        <begin position="72"/>
        <end position="322"/>
    </location>
</feature>
<evidence type="ECO:0000313" key="7">
    <source>
        <dbReference type="Proteomes" id="UP000050417"/>
    </source>
</evidence>
<organism evidence="6 7">
    <name type="scientific">Ornatilinea apprima</name>
    <dbReference type="NCBI Taxonomy" id="1134406"/>
    <lineage>
        <taxon>Bacteria</taxon>
        <taxon>Bacillati</taxon>
        <taxon>Chloroflexota</taxon>
        <taxon>Anaerolineae</taxon>
        <taxon>Anaerolineales</taxon>
        <taxon>Anaerolineaceae</taxon>
        <taxon>Ornatilinea</taxon>
    </lineage>
</organism>
<dbReference type="GO" id="GO:0030246">
    <property type="term" value="F:carbohydrate binding"/>
    <property type="evidence" value="ECO:0007669"/>
    <property type="project" value="InterPro"/>
</dbReference>
<evidence type="ECO:0000256" key="3">
    <source>
        <dbReference type="ARBA" id="ARBA00023125"/>
    </source>
</evidence>
<dbReference type="Gene3D" id="1.10.10.10">
    <property type="entry name" value="Winged helix-like DNA-binding domain superfamily/Winged helix DNA-binding domain"/>
    <property type="match status" value="1"/>
</dbReference>
<dbReference type="AlphaFoldDB" id="A0A0P6WU11"/>
<dbReference type="Gene3D" id="3.40.50.1360">
    <property type="match status" value="1"/>
</dbReference>
<keyword evidence="4" id="KW-0804">Transcription</keyword>
<dbReference type="SUPFAM" id="SSF88659">
    <property type="entry name" value="Sigma3 and sigma4 domains of RNA polymerase sigma factors"/>
    <property type="match status" value="1"/>
</dbReference>
<accession>A0A0P6WU11</accession>
<dbReference type="RefSeq" id="WP_075063716.1">
    <property type="nucleotide sequence ID" value="NZ_LGCL01000034.1"/>
</dbReference>
<keyword evidence="3" id="KW-0238">DNA-binding</keyword>
<dbReference type="STRING" id="1134406.ADN00_14340"/>
<dbReference type="InterPro" id="IPR013324">
    <property type="entry name" value="RNA_pol_sigma_r3/r4-like"/>
</dbReference>
<comment type="similarity">
    <text evidence="1">Belongs to the SorC transcriptional regulatory family.</text>
</comment>
<evidence type="ECO:0000256" key="2">
    <source>
        <dbReference type="ARBA" id="ARBA00023015"/>
    </source>
</evidence>